<comment type="subcellular location">
    <subcellularLocation>
        <location evidence="1">Secreted</location>
    </subcellularLocation>
</comment>
<dbReference type="SUPFAM" id="SSF49842">
    <property type="entry name" value="TNF-like"/>
    <property type="match status" value="1"/>
</dbReference>
<dbReference type="Gene3D" id="2.60.120.40">
    <property type="match status" value="1"/>
</dbReference>
<dbReference type="Proteomes" id="UP000005408">
    <property type="component" value="Unassembled WGS sequence"/>
</dbReference>
<keyword evidence="2" id="KW-0964">Secreted</keyword>
<dbReference type="Pfam" id="PF00386">
    <property type="entry name" value="C1q"/>
    <property type="match status" value="1"/>
</dbReference>
<protein>
    <recommendedName>
        <fullName evidence="4">C1q domain-containing protein</fullName>
    </recommendedName>
</protein>
<evidence type="ECO:0000256" key="1">
    <source>
        <dbReference type="ARBA" id="ARBA00004613"/>
    </source>
</evidence>
<evidence type="ECO:0000256" key="3">
    <source>
        <dbReference type="SAM" id="SignalP"/>
    </source>
</evidence>
<dbReference type="PRINTS" id="PR00007">
    <property type="entry name" value="COMPLEMNTC1Q"/>
</dbReference>
<accession>A0A8W8IHU1</accession>
<dbReference type="PANTHER" id="PTHR15427">
    <property type="entry name" value="EMILIN ELASTIN MICROFIBRIL INTERFACE-LOCATED PROTEIN ELASTIN MICROFIBRIL INTERFACER"/>
    <property type="match status" value="1"/>
</dbReference>
<reference evidence="5" key="1">
    <citation type="submission" date="2022-08" db="UniProtKB">
        <authorList>
            <consortium name="EnsemblMetazoa"/>
        </authorList>
    </citation>
    <scope>IDENTIFICATION</scope>
    <source>
        <strain evidence="5">05x7-T-G4-1.051#20</strain>
    </source>
</reference>
<dbReference type="GO" id="GO:0005581">
    <property type="term" value="C:collagen trimer"/>
    <property type="evidence" value="ECO:0007669"/>
    <property type="project" value="UniProtKB-KW"/>
</dbReference>
<dbReference type="InterPro" id="IPR050392">
    <property type="entry name" value="Collagen/C1q_domain"/>
</dbReference>
<name>A0A8W8IHU1_MAGGI</name>
<keyword evidence="6" id="KW-1185">Reference proteome</keyword>
<dbReference type="InterPro" id="IPR001073">
    <property type="entry name" value="C1q_dom"/>
</dbReference>
<keyword evidence="3" id="KW-0732">Signal</keyword>
<dbReference type="PROSITE" id="PS50871">
    <property type="entry name" value="C1Q"/>
    <property type="match status" value="1"/>
</dbReference>
<organism evidence="5 6">
    <name type="scientific">Magallana gigas</name>
    <name type="common">Pacific oyster</name>
    <name type="synonym">Crassostrea gigas</name>
    <dbReference type="NCBI Taxonomy" id="29159"/>
    <lineage>
        <taxon>Eukaryota</taxon>
        <taxon>Metazoa</taxon>
        <taxon>Spiralia</taxon>
        <taxon>Lophotrochozoa</taxon>
        <taxon>Mollusca</taxon>
        <taxon>Bivalvia</taxon>
        <taxon>Autobranchia</taxon>
        <taxon>Pteriomorphia</taxon>
        <taxon>Ostreida</taxon>
        <taxon>Ostreoidea</taxon>
        <taxon>Ostreidae</taxon>
        <taxon>Magallana</taxon>
    </lineage>
</organism>
<feature type="domain" description="C1q" evidence="4">
    <location>
        <begin position="65"/>
        <end position="196"/>
    </location>
</feature>
<sequence>MLLILLCLSLSGLPCPTYGGNTLQANLQTKVDLLKSLIYDNTKATVTLDSSALKQLIHISSDSSSPPHRVSFSVNLESKSLTLGVGQIVKFDAVLTNDGNGYDDRTGVFTCPVAGTYMFVVDALSYPGLWLFLKVNKKTVAKLHVSANYKDKPLVQISRTVIVTLKFGDHVKVENQGNNGFINHGLYSGFTGFLLY</sequence>
<evidence type="ECO:0000259" key="4">
    <source>
        <dbReference type="PROSITE" id="PS50871"/>
    </source>
</evidence>
<dbReference type="EnsemblMetazoa" id="G14043.1">
    <property type="protein sequence ID" value="G14043.1:cds"/>
    <property type="gene ID" value="G14043"/>
</dbReference>
<dbReference type="InterPro" id="IPR008983">
    <property type="entry name" value="Tumour_necrosis_fac-like_dom"/>
</dbReference>
<dbReference type="PANTHER" id="PTHR15427:SF33">
    <property type="entry name" value="COLLAGEN IV NC1 DOMAIN-CONTAINING PROTEIN"/>
    <property type="match status" value="1"/>
</dbReference>
<feature type="signal peptide" evidence="3">
    <location>
        <begin position="1"/>
        <end position="19"/>
    </location>
</feature>
<evidence type="ECO:0000256" key="2">
    <source>
        <dbReference type="ARBA" id="ARBA00022525"/>
    </source>
</evidence>
<feature type="chain" id="PRO_5036497788" description="C1q domain-containing protein" evidence="3">
    <location>
        <begin position="20"/>
        <end position="196"/>
    </location>
</feature>
<evidence type="ECO:0000313" key="5">
    <source>
        <dbReference type="EnsemblMetazoa" id="G14043.1:cds"/>
    </source>
</evidence>
<dbReference type="AlphaFoldDB" id="A0A8W8IHU1"/>
<dbReference type="SMART" id="SM00110">
    <property type="entry name" value="C1Q"/>
    <property type="match status" value="1"/>
</dbReference>
<proteinExistence type="predicted"/>
<evidence type="ECO:0000313" key="6">
    <source>
        <dbReference type="Proteomes" id="UP000005408"/>
    </source>
</evidence>